<feature type="region of interest" description="Disordered" evidence="5">
    <location>
        <begin position="167"/>
        <end position="186"/>
    </location>
</feature>
<sequence>MADKRPKVDAVIVGLGWAGSLMANELTEAGLNVVAIERGAWRDTSSDFPTTISTDELRFSTRRSLMQPPAIETLTFRNNVAQTALPLRDWNTYQFGWGVGGAGTHWNGMTWRFLPTDFQTYTNTVQRYGKGRFLDGMQVQDWGVTYADLEPFYDKFERLAGTSGRAGNIQGKIQEGGNPFEGPRNRDYPLPPLERTQAAMMFDKATRGLGYHPFPVPAGNTSGAYVNPLGVHMAPCTYCGYCEFFGCGNWSKSSPQACILPALMQRSNFSVISEAEVLRVNLTEDKQTATGVTFVDHENHEWEQPADIVVISAYQMDNVRLMLLSGIGQPYNRDTGAGVVGRNYAYQTIAGASVFFENEHLNPFIGAGALAQAIDDFNGDNFDHTNHDFIGGGVALIHSTNGRPIGLANGVPPGTPRWGSAWKKAYQHAYQNYNSIYCMGNSYPHRDVFLDLDPTYKDRFGRPLLRVTFDWIENDKRSAKFMADRSEEIGRAMGAKTVVRSEPTAKPFSPMDNLSSHTTGGAIIGDDPKTSALNRYLQSWDVHNTFVIGASAFANNGGYNPTGTVGALTLWAAQAIRTQYLKSPGPLVKV</sequence>
<dbReference type="Gene3D" id="3.50.50.60">
    <property type="entry name" value="FAD/NAD(P)-binding domain"/>
    <property type="match status" value="2"/>
</dbReference>
<comment type="similarity">
    <text evidence="1">Belongs to the GMC oxidoreductase family.</text>
</comment>
<keyword evidence="2" id="KW-0285">Flavoprotein</keyword>
<dbReference type="InterPro" id="IPR000172">
    <property type="entry name" value="GMC_OxRdtase_N"/>
</dbReference>
<evidence type="ECO:0000256" key="5">
    <source>
        <dbReference type="SAM" id="MobiDB-lite"/>
    </source>
</evidence>
<keyword evidence="9" id="KW-1185">Reference proteome</keyword>
<dbReference type="PANTHER" id="PTHR46056:SF12">
    <property type="entry name" value="LONG-CHAIN-ALCOHOL OXIDASE"/>
    <property type="match status" value="1"/>
</dbReference>
<evidence type="ECO:0000256" key="4">
    <source>
        <dbReference type="ARBA" id="ARBA00023002"/>
    </source>
</evidence>
<dbReference type="EMBL" id="FXAT01000005">
    <property type="protein sequence ID" value="SMG49699.1"/>
    <property type="molecule type" value="Genomic_DNA"/>
</dbReference>
<name>A0A1X7L951_9BURK</name>
<protein>
    <submittedName>
        <fullName evidence="8">Gluconate 2-dehydrogenase alpha chain</fullName>
    </submittedName>
</protein>
<dbReference type="AlphaFoldDB" id="A0A1X7L951"/>
<dbReference type="SUPFAM" id="SSF51905">
    <property type="entry name" value="FAD/NAD(P)-binding domain"/>
    <property type="match status" value="1"/>
</dbReference>
<dbReference type="SUPFAM" id="SSF54373">
    <property type="entry name" value="FAD-linked reductases, C-terminal domain"/>
    <property type="match status" value="1"/>
</dbReference>
<dbReference type="OrthoDB" id="9787779at2"/>
<proteinExistence type="inferred from homology"/>
<dbReference type="GO" id="GO:0016614">
    <property type="term" value="F:oxidoreductase activity, acting on CH-OH group of donors"/>
    <property type="evidence" value="ECO:0007669"/>
    <property type="project" value="InterPro"/>
</dbReference>
<keyword evidence="3" id="KW-0274">FAD</keyword>
<reference evidence="9" key="1">
    <citation type="submission" date="2017-04" db="EMBL/GenBank/DDBJ databases">
        <authorList>
            <person name="Varghese N."/>
            <person name="Submissions S."/>
        </authorList>
    </citation>
    <scope>NUCLEOTIDE SEQUENCE [LARGE SCALE GENOMIC DNA]</scope>
    <source>
        <strain evidence="9">LMG 29540</strain>
    </source>
</reference>
<evidence type="ECO:0000256" key="2">
    <source>
        <dbReference type="ARBA" id="ARBA00022630"/>
    </source>
</evidence>
<dbReference type="Pfam" id="PF00732">
    <property type="entry name" value="GMC_oxred_N"/>
    <property type="match status" value="1"/>
</dbReference>
<evidence type="ECO:0000313" key="8">
    <source>
        <dbReference type="EMBL" id="SMG49699.1"/>
    </source>
</evidence>
<feature type="domain" description="Glucose-methanol-choline oxidoreductase C-terminal" evidence="7">
    <location>
        <begin position="449"/>
        <end position="568"/>
    </location>
</feature>
<dbReference type="PANTHER" id="PTHR46056">
    <property type="entry name" value="LONG-CHAIN-ALCOHOL OXIDASE"/>
    <property type="match status" value="1"/>
</dbReference>
<dbReference type="STRING" id="1515439.SAMN06265784_105166"/>
<dbReference type="RefSeq" id="WP_085485120.1">
    <property type="nucleotide sequence ID" value="NZ_FXAT01000005.1"/>
</dbReference>
<gene>
    <name evidence="8" type="ORF">SAMN06265784_105166</name>
</gene>
<accession>A0A1X7L951</accession>
<evidence type="ECO:0000259" key="7">
    <source>
        <dbReference type="Pfam" id="PF05199"/>
    </source>
</evidence>
<keyword evidence="4" id="KW-0560">Oxidoreductase</keyword>
<evidence type="ECO:0000259" key="6">
    <source>
        <dbReference type="Pfam" id="PF00732"/>
    </source>
</evidence>
<dbReference type="InterPro" id="IPR007867">
    <property type="entry name" value="GMC_OxRtase_C"/>
</dbReference>
<dbReference type="Proteomes" id="UP000193228">
    <property type="component" value="Unassembled WGS sequence"/>
</dbReference>
<evidence type="ECO:0000256" key="1">
    <source>
        <dbReference type="ARBA" id="ARBA00010790"/>
    </source>
</evidence>
<dbReference type="InterPro" id="IPR036188">
    <property type="entry name" value="FAD/NAD-bd_sf"/>
</dbReference>
<feature type="domain" description="Glucose-methanol-choline oxidoreductase N-terminal" evidence="6">
    <location>
        <begin position="219"/>
        <end position="345"/>
    </location>
</feature>
<evidence type="ECO:0000256" key="3">
    <source>
        <dbReference type="ARBA" id="ARBA00022827"/>
    </source>
</evidence>
<dbReference type="GO" id="GO:0050660">
    <property type="term" value="F:flavin adenine dinucleotide binding"/>
    <property type="evidence" value="ECO:0007669"/>
    <property type="project" value="InterPro"/>
</dbReference>
<evidence type="ECO:0000313" key="9">
    <source>
        <dbReference type="Proteomes" id="UP000193228"/>
    </source>
</evidence>
<organism evidence="8 9">
    <name type="scientific">Paraburkholderia susongensis</name>
    <dbReference type="NCBI Taxonomy" id="1515439"/>
    <lineage>
        <taxon>Bacteria</taxon>
        <taxon>Pseudomonadati</taxon>
        <taxon>Pseudomonadota</taxon>
        <taxon>Betaproteobacteria</taxon>
        <taxon>Burkholderiales</taxon>
        <taxon>Burkholderiaceae</taxon>
        <taxon>Paraburkholderia</taxon>
    </lineage>
</organism>
<dbReference type="Pfam" id="PF05199">
    <property type="entry name" value="GMC_oxred_C"/>
    <property type="match status" value="1"/>
</dbReference>